<organism evidence="2 3">
    <name type="scientific">Sinanodonta woodiana</name>
    <name type="common">Chinese pond mussel</name>
    <name type="synonym">Anodonta woodiana</name>
    <dbReference type="NCBI Taxonomy" id="1069815"/>
    <lineage>
        <taxon>Eukaryota</taxon>
        <taxon>Metazoa</taxon>
        <taxon>Spiralia</taxon>
        <taxon>Lophotrochozoa</taxon>
        <taxon>Mollusca</taxon>
        <taxon>Bivalvia</taxon>
        <taxon>Autobranchia</taxon>
        <taxon>Heteroconchia</taxon>
        <taxon>Palaeoheterodonta</taxon>
        <taxon>Unionida</taxon>
        <taxon>Unionoidea</taxon>
        <taxon>Unionidae</taxon>
        <taxon>Unioninae</taxon>
        <taxon>Sinanodonta</taxon>
    </lineage>
</organism>
<feature type="domain" description="Glucose/Sorbosone dehydrogenase" evidence="1">
    <location>
        <begin position="55"/>
        <end position="288"/>
    </location>
</feature>
<keyword evidence="3" id="KW-1185">Reference proteome</keyword>
<dbReference type="PANTHER" id="PTHR19328">
    <property type="entry name" value="HEDGEHOG-INTERACTING PROTEIN"/>
    <property type="match status" value="1"/>
</dbReference>
<dbReference type="Proteomes" id="UP001634394">
    <property type="component" value="Unassembled WGS sequence"/>
</dbReference>
<reference evidence="2 3" key="1">
    <citation type="submission" date="2024-11" db="EMBL/GenBank/DDBJ databases">
        <title>Chromosome-level genome assembly of the freshwater bivalve Anodonta woodiana.</title>
        <authorList>
            <person name="Chen X."/>
        </authorList>
    </citation>
    <scope>NUCLEOTIDE SEQUENCE [LARGE SCALE GENOMIC DNA]</scope>
    <source>
        <strain evidence="2">MN2024</strain>
        <tissue evidence="2">Gills</tissue>
    </source>
</reference>
<dbReference type="InterPro" id="IPR011041">
    <property type="entry name" value="Quinoprot_gluc/sorb_DH_b-prop"/>
</dbReference>
<dbReference type="EMBL" id="JBJQND010000006">
    <property type="protein sequence ID" value="KAL3874843.1"/>
    <property type="molecule type" value="Genomic_DNA"/>
</dbReference>
<dbReference type="Gene3D" id="2.120.10.30">
    <property type="entry name" value="TolB, C-terminal domain"/>
    <property type="match status" value="1"/>
</dbReference>
<protein>
    <recommendedName>
        <fullName evidence="1">Glucose/Sorbosone dehydrogenase domain-containing protein</fullName>
    </recommendedName>
</protein>
<dbReference type="AlphaFoldDB" id="A0ABD3WQ29"/>
<evidence type="ECO:0000259" key="1">
    <source>
        <dbReference type="Pfam" id="PF07995"/>
    </source>
</evidence>
<proteinExistence type="predicted"/>
<dbReference type="SUPFAM" id="SSF50952">
    <property type="entry name" value="Soluble quinoprotein glucose dehydrogenase"/>
    <property type="match status" value="1"/>
</dbReference>
<sequence>MTLYELVKKCPSICTPCRIIYIVSISLCCLILSAQCLSDETNCYCLKEILSKLRNPIHMELTQMDGEDVYVIAEQPGMVLLYNPRTQHMDKYLDLQERIVSDDRSEEERGLLGFALHPNFTHNKKLYTYSIRKFERECAVVSEIQRTESTINERILLVIEQPTDRRNGGQLLFGVDGYLYIFTGDGGLTSKSNAQEKRSLLGKVLRLDVSTVGGVHNYTIPLNNPFLGVEGWRPEIFALGVRNMWRCSVDRGDPNTGKGKGTMYCGDTGEDLQEEIDIITKGSNYGWDYREGVICHKSHLCGTIEGEVFLLMTSKAGPSETDGTIYRLEPFKKYETWLQSSCFTRTST</sequence>
<dbReference type="InterPro" id="IPR011042">
    <property type="entry name" value="6-blade_b-propeller_TolB-like"/>
</dbReference>
<accession>A0ABD3WQ29</accession>
<dbReference type="InterPro" id="IPR012938">
    <property type="entry name" value="Glc/Sorbosone_DH"/>
</dbReference>
<gene>
    <name evidence="2" type="ORF">ACJMK2_037805</name>
</gene>
<name>A0ABD3WQ29_SINWO</name>
<evidence type="ECO:0000313" key="2">
    <source>
        <dbReference type="EMBL" id="KAL3874843.1"/>
    </source>
</evidence>
<comment type="caution">
    <text evidence="2">The sequence shown here is derived from an EMBL/GenBank/DDBJ whole genome shotgun (WGS) entry which is preliminary data.</text>
</comment>
<dbReference type="Pfam" id="PF07995">
    <property type="entry name" value="GSDH"/>
    <property type="match status" value="1"/>
</dbReference>
<dbReference type="PANTHER" id="PTHR19328:SF75">
    <property type="entry name" value="ALDOSE SUGAR DEHYDROGENASE YLII"/>
    <property type="match status" value="1"/>
</dbReference>
<evidence type="ECO:0000313" key="3">
    <source>
        <dbReference type="Proteomes" id="UP001634394"/>
    </source>
</evidence>